<accession>A0A6C0NVE7</accession>
<keyword evidence="2 4" id="KW-0560">Oxidoreductase</keyword>
<dbReference type="AlphaFoldDB" id="A0A6C0NVE7"/>
<evidence type="ECO:0000313" key="7">
    <source>
        <dbReference type="EMBL" id="QHW30118.1"/>
    </source>
</evidence>
<dbReference type="Gene3D" id="3.40.50.720">
    <property type="entry name" value="NAD(P)-binding Rossmann-like Domain"/>
    <property type="match status" value="2"/>
</dbReference>
<comment type="similarity">
    <text evidence="1 4">Belongs to the D-isomer specific 2-hydroxyacid dehydrogenase family.</text>
</comment>
<dbReference type="GO" id="GO:0051287">
    <property type="term" value="F:NAD binding"/>
    <property type="evidence" value="ECO:0007669"/>
    <property type="project" value="InterPro"/>
</dbReference>
<dbReference type="FunFam" id="3.40.50.720:FF:000203">
    <property type="entry name" value="D-3-phosphoglycerate dehydrogenase (SerA)"/>
    <property type="match status" value="1"/>
</dbReference>
<dbReference type="PANTHER" id="PTHR43761:SF1">
    <property type="entry name" value="D-ISOMER SPECIFIC 2-HYDROXYACID DEHYDROGENASE CATALYTIC DOMAIN-CONTAINING PROTEIN-RELATED"/>
    <property type="match status" value="1"/>
</dbReference>
<dbReference type="InterPro" id="IPR029753">
    <property type="entry name" value="D-isomer_DH_CS"/>
</dbReference>
<keyword evidence="3" id="KW-0520">NAD</keyword>
<dbReference type="SUPFAM" id="SSF51735">
    <property type="entry name" value="NAD(P)-binding Rossmann-fold domains"/>
    <property type="match status" value="1"/>
</dbReference>
<dbReference type="PANTHER" id="PTHR43761">
    <property type="entry name" value="D-ISOMER SPECIFIC 2-HYDROXYACID DEHYDROGENASE FAMILY PROTEIN (AFU_ORTHOLOGUE AFUA_1G13630)"/>
    <property type="match status" value="1"/>
</dbReference>
<evidence type="ECO:0000259" key="5">
    <source>
        <dbReference type="Pfam" id="PF00389"/>
    </source>
</evidence>
<dbReference type="SUPFAM" id="SSF52283">
    <property type="entry name" value="Formate/glycerate dehydrogenase catalytic domain-like"/>
    <property type="match status" value="1"/>
</dbReference>
<evidence type="ECO:0000256" key="1">
    <source>
        <dbReference type="ARBA" id="ARBA00005854"/>
    </source>
</evidence>
<dbReference type="Pfam" id="PF02826">
    <property type="entry name" value="2-Hacid_dh_C"/>
    <property type="match status" value="1"/>
</dbReference>
<evidence type="ECO:0000313" key="8">
    <source>
        <dbReference type="Proteomes" id="UP000479114"/>
    </source>
</evidence>
<name>A0A6C0NVE7_9BACL</name>
<dbReference type="InterPro" id="IPR029752">
    <property type="entry name" value="D-isomer_DH_CS1"/>
</dbReference>
<dbReference type="KEGG" id="prz:GZH47_04195"/>
<dbReference type="PROSITE" id="PS00671">
    <property type="entry name" value="D_2_HYDROXYACID_DH_3"/>
    <property type="match status" value="1"/>
</dbReference>
<dbReference type="Pfam" id="PF00389">
    <property type="entry name" value="2-Hacid_dh"/>
    <property type="match status" value="1"/>
</dbReference>
<evidence type="ECO:0000259" key="6">
    <source>
        <dbReference type="Pfam" id="PF02826"/>
    </source>
</evidence>
<sequence length="318" mass="33814">MKIVVLDGYTLNPGDLNWDEIGKLGELTVFDRTPKEEIVSRAAGAEIILTNKTPLTAETIAELPKLQYIGVLATGFNIVDVEAAAKRDIVVTNVPNYSNNSVAQLVFAFLLAHASQVHAHSEASRGGRWAAGPDFSFTLSPLHELAGMTLGIIGFGSIGQQVARIALAFGMQVIVHSRTVKDIAGLESVRFVSKEALFREADAVSLHCPLTPDTQGIVNSETLSLMKKDAILINTARGGHVVERELANALNEGIIAAAGLDVLGVEPPAPDNPLLSAANCMLTPHIGWATVEARGRLMAIAADNLRMFLQGGAVNRVN</sequence>
<evidence type="ECO:0000256" key="2">
    <source>
        <dbReference type="ARBA" id="ARBA00023002"/>
    </source>
</evidence>
<organism evidence="7 8">
    <name type="scientific">Paenibacillus rhizovicinus</name>
    <dbReference type="NCBI Taxonomy" id="2704463"/>
    <lineage>
        <taxon>Bacteria</taxon>
        <taxon>Bacillati</taxon>
        <taxon>Bacillota</taxon>
        <taxon>Bacilli</taxon>
        <taxon>Bacillales</taxon>
        <taxon>Paenibacillaceae</taxon>
        <taxon>Paenibacillus</taxon>
    </lineage>
</organism>
<protein>
    <submittedName>
        <fullName evidence="7">D-2-hydroxyacid dehydrogenase</fullName>
    </submittedName>
</protein>
<evidence type="ECO:0000256" key="3">
    <source>
        <dbReference type="ARBA" id="ARBA00023027"/>
    </source>
</evidence>
<gene>
    <name evidence="7" type="ORF">GZH47_04195</name>
</gene>
<feature type="domain" description="D-isomer specific 2-hydroxyacid dehydrogenase catalytic" evidence="5">
    <location>
        <begin position="20"/>
        <end position="315"/>
    </location>
</feature>
<dbReference type="RefSeq" id="WP_162638814.1">
    <property type="nucleotide sequence ID" value="NZ_CP048286.1"/>
</dbReference>
<dbReference type="PROSITE" id="PS00065">
    <property type="entry name" value="D_2_HYDROXYACID_DH_1"/>
    <property type="match status" value="1"/>
</dbReference>
<feature type="domain" description="D-isomer specific 2-hydroxyacid dehydrogenase NAD-binding" evidence="6">
    <location>
        <begin position="107"/>
        <end position="287"/>
    </location>
</feature>
<dbReference type="InterPro" id="IPR006139">
    <property type="entry name" value="D-isomer_2_OHA_DH_cat_dom"/>
</dbReference>
<dbReference type="InterPro" id="IPR050418">
    <property type="entry name" value="D-iso_2-hydroxyacid_DH_PdxB"/>
</dbReference>
<dbReference type="EMBL" id="CP048286">
    <property type="protein sequence ID" value="QHW30118.1"/>
    <property type="molecule type" value="Genomic_DNA"/>
</dbReference>
<dbReference type="GO" id="GO:0016616">
    <property type="term" value="F:oxidoreductase activity, acting on the CH-OH group of donors, NAD or NADP as acceptor"/>
    <property type="evidence" value="ECO:0007669"/>
    <property type="project" value="InterPro"/>
</dbReference>
<proteinExistence type="inferred from homology"/>
<keyword evidence="8" id="KW-1185">Reference proteome</keyword>
<reference evidence="7 8" key="1">
    <citation type="submission" date="2020-02" db="EMBL/GenBank/DDBJ databases">
        <title>Paenibacillus sp. nov., isolated from rhizosphere soil of tomato.</title>
        <authorList>
            <person name="Weon H.-Y."/>
            <person name="Lee S.A."/>
        </authorList>
    </citation>
    <scope>NUCLEOTIDE SEQUENCE [LARGE SCALE GENOMIC DNA]</scope>
    <source>
        <strain evidence="7 8">14171R-81</strain>
    </source>
</reference>
<dbReference type="PROSITE" id="PS00670">
    <property type="entry name" value="D_2_HYDROXYACID_DH_2"/>
    <property type="match status" value="1"/>
</dbReference>
<dbReference type="InterPro" id="IPR006140">
    <property type="entry name" value="D-isomer_DH_NAD-bd"/>
</dbReference>
<dbReference type="Proteomes" id="UP000479114">
    <property type="component" value="Chromosome"/>
</dbReference>
<evidence type="ECO:0000256" key="4">
    <source>
        <dbReference type="RuleBase" id="RU003719"/>
    </source>
</evidence>
<dbReference type="InterPro" id="IPR036291">
    <property type="entry name" value="NAD(P)-bd_dom_sf"/>
</dbReference>
<dbReference type="CDD" id="cd12162">
    <property type="entry name" value="2-Hacid_dh_4"/>
    <property type="match status" value="1"/>
</dbReference>